<proteinExistence type="predicted"/>
<dbReference type="OrthoDB" id="9801785at2"/>
<name>A0A8B2NK87_9HYPH</name>
<dbReference type="InterPro" id="IPR036291">
    <property type="entry name" value="NAD(P)-bd_dom_sf"/>
</dbReference>
<sequence>MAGRVLVLGGTGFVGWAMLTALAADPARRLAWVARIDSPRAGGAAGLPAPILVDDLETLDPGAALEADVIVDLVSRGRGRLATRRDILGRIRGHARLVDELANREWRGHYVYLSSGGTIYGVDPPPVCEETMPVAPFSDYALEKAFVEMHLTSVAGQTGMALSILRVANAYGEGQPAKPGFGVIPAIASALSSGTPFKLYGDGTSRRDYVHVEDIVAAIFAAMAAAQGGPAAGAGVEAGAGIVNIGSGVGTSVRELIAMAERIAGRSVPMEEVAMFAAEPASVVLDPRRAGRRLGWTARIGIEEGLARVLTHHGLARPA</sequence>
<keyword evidence="3" id="KW-1185">Reference proteome</keyword>
<evidence type="ECO:0000313" key="2">
    <source>
        <dbReference type="EMBL" id="RAH96542.1"/>
    </source>
</evidence>
<dbReference type="InterPro" id="IPR001509">
    <property type="entry name" value="Epimerase_deHydtase"/>
</dbReference>
<protein>
    <recommendedName>
        <fullName evidence="1">NAD-dependent epimerase/dehydratase domain-containing protein</fullName>
    </recommendedName>
</protein>
<dbReference type="InterPro" id="IPR050177">
    <property type="entry name" value="Lipid_A_modif_metabolic_enz"/>
</dbReference>
<dbReference type="Proteomes" id="UP000249590">
    <property type="component" value="Unassembled WGS sequence"/>
</dbReference>
<dbReference type="AlphaFoldDB" id="A0A8B2NK87"/>
<dbReference type="RefSeq" id="WP_111352411.1">
    <property type="nucleotide sequence ID" value="NZ_JAIWKD010000017.1"/>
</dbReference>
<dbReference type="EMBL" id="QHHQ01000012">
    <property type="protein sequence ID" value="RAH96542.1"/>
    <property type="molecule type" value="Genomic_DNA"/>
</dbReference>
<evidence type="ECO:0000313" key="3">
    <source>
        <dbReference type="Proteomes" id="UP000249590"/>
    </source>
</evidence>
<feature type="domain" description="NAD-dependent epimerase/dehydratase" evidence="1">
    <location>
        <begin position="5"/>
        <end position="231"/>
    </location>
</feature>
<dbReference type="PANTHER" id="PTHR43245:SF13">
    <property type="entry name" value="UDP-D-APIOSE_UDP-D-XYLOSE SYNTHASE 2"/>
    <property type="match status" value="1"/>
</dbReference>
<accession>A0A8B2NK87</accession>
<evidence type="ECO:0000259" key="1">
    <source>
        <dbReference type="Pfam" id="PF01370"/>
    </source>
</evidence>
<gene>
    <name evidence="2" type="ORF">DLJ53_32040</name>
</gene>
<dbReference type="PANTHER" id="PTHR43245">
    <property type="entry name" value="BIFUNCTIONAL POLYMYXIN RESISTANCE PROTEIN ARNA"/>
    <property type="match status" value="1"/>
</dbReference>
<dbReference type="Pfam" id="PF01370">
    <property type="entry name" value="Epimerase"/>
    <property type="match status" value="1"/>
</dbReference>
<dbReference type="SUPFAM" id="SSF51735">
    <property type="entry name" value="NAD(P)-binding Rossmann-fold domains"/>
    <property type="match status" value="1"/>
</dbReference>
<dbReference type="Gene3D" id="3.40.50.720">
    <property type="entry name" value="NAD(P)-binding Rossmann-like Domain"/>
    <property type="match status" value="1"/>
</dbReference>
<comment type="caution">
    <text evidence="2">The sequence shown here is derived from an EMBL/GenBank/DDBJ whole genome shotgun (WGS) entry which is preliminary data.</text>
</comment>
<reference evidence="2 3" key="1">
    <citation type="submission" date="2018-05" db="EMBL/GenBank/DDBJ databases">
        <title>Acuticoccus sediminis sp. nov., isolated from deep-sea sediment of Indian Ocean.</title>
        <authorList>
            <person name="Liu X."/>
            <person name="Lai Q."/>
            <person name="Du Y."/>
            <person name="Sun F."/>
            <person name="Zhang X."/>
            <person name="Wang S."/>
            <person name="Shao Z."/>
        </authorList>
    </citation>
    <scope>NUCLEOTIDE SEQUENCE [LARGE SCALE GENOMIC DNA]</scope>
    <source>
        <strain evidence="2 3">PTG4-2</strain>
    </source>
</reference>
<organism evidence="2 3">
    <name type="scientific">Acuticoccus sediminis</name>
    <dbReference type="NCBI Taxonomy" id="2184697"/>
    <lineage>
        <taxon>Bacteria</taxon>
        <taxon>Pseudomonadati</taxon>
        <taxon>Pseudomonadota</taxon>
        <taxon>Alphaproteobacteria</taxon>
        <taxon>Hyphomicrobiales</taxon>
        <taxon>Amorphaceae</taxon>
        <taxon>Acuticoccus</taxon>
    </lineage>
</organism>